<protein>
    <submittedName>
        <fullName evidence="1">Uncharacterized protein</fullName>
    </submittedName>
</protein>
<name>Q3KAH8_PSEPF</name>
<dbReference type="KEGG" id="pfo:Pfl01_3488"/>
<gene>
    <name evidence="1" type="ordered locus">Pfl01_3488</name>
</gene>
<dbReference type="Proteomes" id="UP000002704">
    <property type="component" value="Chromosome"/>
</dbReference>
<reference evidence="1 2" key="1">
    <citation type="journal article" date="2009" name="Genome Biol.">
        <title>Genomic and genetic analyses of diversity and plant interactions of Pseudomonas fluorescens.</title>
        <authorList>
            <person name="Silby M.W."/>
            <person name="Cerdeno-Tarraga A.M."/>
            <person name="Vernikos G.S."/>
            <person name="Giddens S.R."/>
            <person name="Jackson R.W."/>
            <person name="Preston G.M."/>
            <person name="Zhang X.X."/>
            <person name="Moon C.D."/>
            <person name="Gehrig S.M."/>
            <person name="Godfrey S.A."/>
            <person name="Knight C.G."/>
            <person name="Malone J.G."/>
            <person name="Robinson Z."/>
            <person name="Spiers A.J."/>
            <person name="Harris S."/>
            <person name="Challis G.L."/>
            <person name="Yaxley A.M."/>
            <person name="Harris D."/>
            <person name="Seeger K."/>
            <person name="Murphy L."/>
            <person name="Rutter S."/>
            <person name="Squares R."/>
            <person name="Quail M.A."/>
            <person name="Saunders E."/>
            <person name="Mavromatis K."/>
            <person name="Brettin T.S."/>
            <person name="Bentley S.D."/>
            <person name="Hothersall J."/>
            <person name="Stephens E."/>
            <person name="Thomas C.M."/>
            <person name="Parkhill J."/>
            <person name="Levy S.B."/>
            <person name="Rainey P.B."/>
            <person name="Thomson N.R."/>
        </authorList>
    </citation>
    <scope>NUCLEOTIDE SEQUENCE [LARGE SCALE GENOMIC DNA]</scope>
    <source>
        <strain evidence="1 2">Pf0-1</strain>
    </source>
</reference>
<sequence length="122" mass="13515">MNGKVKVLETIPVPIITKRELAKIEATPKLDVIEDDVQSLLDAIQVMRSEKAASTQDAAVMDRFKHCVSQVVHSLKVGATKRLQRNRGELSTLINTYGEEPLLKVCHDLNVNPADILTIVTK</sequence>
<organism evidence="1 2">
    <name type="scientific">Pseudomonas fluorescens (strain Pf0-1)</name>
    <dbReference type="NCBI Taxonomy" id="205922"/>
    <lineage>
        <taxon>Bacteria</taxon>
        <taxon>Pseudomonadati</taxon>
        <taxon>Pseudomonadota</taxon>
        <taxon>Gammaproteobacteria</taxon>
        <taxon>Pseudomonadales</taxon>
        <taxon>Pseudomonadaceae</taxon>
        <taxon>Pseudomonas</taxon>
    </lineage>
</organism>
<accession>Q3KAH8</accession>
<proteinExistence type="predicted"/>
<evidence type="ECO:0000313" key="2">
    <source>
        <dbReference type="Proteomes" id="UP000002704"/>
    </source>
</evidence>
<evidence type="ECO:0000313" key="1">
    <source>
        <dbReference type="EMBL" id="ABA75226.1"/>
    </source>
</evidence>
<dbReference type="EMBL" id="CP000094">
    <property type="protein sequence ID" value="ABA75226.1"/>
    <property type="molecule type" value="Genomic_DNA"/>
</dbReference>
<dbReference type="HOGENOM" id="CLU_2024736_0_0_6"/>
<dbReference type="AlphaFoldDB" id="Q3KAH8"/>